<name>I3PV81_9CAUD</name>
<keyword evidence="4" id="KW-1185">Reference proteome</keyword>
<accession>I3PV81</accession>
<protein>
    <submittedName>
        <fullName evidence="3">Uncharacterized protein</fullName>
    </submittedName>
</protein>
<dbReference type="EMBL" id="JQ729992">
    <property type="protein sequence ID" value="AFH27157.1"/>
    <property type="molecule type" value="Genomic_DNA"/>
</dbReference>
<sequence>MTDEELQALQQTVIDLQEKQKNYDLEKQAWETEKTQLTQKVETLQTTADTYKDMNAKLSLNLATQMTSPSVVSVPGNISDETKPVDNTPSLDDIINDL</sequence>
<feature type="region of interest" description="Disordered" evidence="2">
    <location>
        <begin position="74"/>
        <end position="98"/>
    </location>
</feature>
<dbReference type="RefSeq" id="YP_006488666.1">
    <property type="nucleotide sequence ID" value="NC_018084.1"/>
</dbReference>
<reference evidence="3 4" key="1">
    <citation type="journal article" date="2012" name="PLoS ONE">
        <title>Molecular Characterization of Podoviral Bacteriophages Virulent for Clostridium perfringens and Their Comparison with Members of the Picovirinae.</title>
        <authorList>
            <person name="Volozhantsev N.V."/>
            <person name="Oakley B.B."/>
            <person name="Morales C.A."/>
            <person name="Verevkin V.V."/>
            <person name="Bannov V.A."/>
            <person name="Krasilnikova V.M."/>
            <person name="Popova A.V."/>
            <person name="Zhilenkov E.L."/>
            <person name="Garrish J.K."/>
            <person name="Schegg K.M."/>
            <person name="Woolsey R."/>
            <person name="Quilici D.R."/>
            <person name="Line J.E."/>
            <person name="Hiett K.L."/>
            <person name="Siragusa G.R."/>
            <person name="Svetoch E.A."/>
            <person name="Seal B.S."/>
        </authorList>
    </citation>
    <scope>NUCLEOTIDE SEQUENCE [LARGE SCALE GENOMIC DNA]</scope>
    <source>
        <strain evidence="3">PhiZP2</strain>
    </source>
</reference>
<keyword evidence="1" id="KW-0175">Coiled coil</keyword>
<organism evidence="3 4">
    <name type="scientific">Clostridium phage phiZP2</name>
    <dbReference type="NCBI Taxonomy" id="1162306"/>
    <lineage>
        <taxon>Viruses</taxon>
        <taxon>Duplodnaviria</taxon>
        <taxon>Heunggongvirae</taxon>
        <taxon>Uroviricota</taxon>
        <taxon>Caudoviricetes</taxon>
        <taxon>Guelinviridae</taxon>
        <taxon>Brucesealvirus</taxon>
        <taxon>Brucesealvirus ZP2</taxon>
    </lineage>
</organism>
<dbReference type="GeneID" id="13165389"/>
<gene>
    <name evidence="3" type="ORF">phiZP2_0023</name>
</gene>
<proteinExistence type="predicted"/>
<evidence type="ECO:0000256" key="2">
    <source>
        <dbReference type="SAM" id="MobiDB-lite"/>
    </source>
</evidence>
<evidence type="ECO:0000313" key="3">
    <source>
        <dbReference type="EMBL" id="AFH27157.1"/>
    </source>
</evidence>
<feature type="coiled-coil region" evidence="1">
    <location>
        <begin position="6"/>
        <end position="47"/>
    </location>
</feature>
<evidence type="ECO:0000256" key="1">
    <source>
        <dbReference type="SAM" id="Coils"/>
    </source>
</evidence>
<dbReference type="Proteomes" id="UP000005675">
    <property type="component" value="Segment"/>
</dbReference>
<dbReference type="OrthoDB" id="19132at10239"/>
<dbReference type="KEGG" id="vg:13165389"/>
<evidence type="ECO:0000313" key="4">
    <source>
        <dbReference type="Proteomes" id="UP000005675"/>
    </source>
</evidence>